<evidence type="ECO:0000313" key="2">
    <source>
        <dbReference type="EMBL" id="KAF3522199.1"/>
    </source>
</evidence>
<proteinExistence type="predicted"/>
<reference evidence="2" key="1">
    <citation type="submission" date="2019-12" db="EMBL/GenBank/DDBJ databases">
        <title>Genome sequencing and annotation of Brassica cretica.</title>
        <authorList>
            <person name="Studholme D.J."/>
            <person name="Sarris P."/>
        </authorList>
    </citation>
    <scope>NUCLEOTIDE SEQUENCE</scope>
    <source>
        <strain evidence="2">PFS-109/04</strain>
        <tissue evidence="2">Leaf</tissue>
    </source>
</reference>
<dbReference type="AlphaFoldDB" id="A0A8S9PN17"/>
<dbReference type="EMBL" id="QGKX02001347">
    <property type="protein sequence ID" value="KAF3522199.1"/>
    <property type="molecule type" value="Genomic_DNA"/>
</dbReference>
<comment type="caution">
    <text evidence="2">The sequence shown here is derived from an EMBL/GenBank/DDBJ whole genome shotgun (WGS) entry which is preliminary data.</text>
</comment>
<evidence type="ECO:0000256" key="1">
    <source>
        <dbReference type="SAM" id="MobiDB-lite"/>
    </source>
</evidence>
<sequence>MDYRPGTRRLDGLSSWNPEAGWTIVLEPIGWMDYLPRTRRLVGLSSWNPEAVWTIVLEPGGWMDYSPGTQRLVEILSRNPETLLGPRGVVRIRRSFLEPRGCPRPEGRILEPGRKTLNPDVDNRFGIRRLTKGLEVVWELGDPEVVLNPEVALDPKVVLNPEVSFGPGGRFEPGGCSRPGGRLGTRRFLQTLRSSLGPEGRFEPGGRFGPEGRFEPGGCSGPGGRLGTQRPGVRKNPIPSSGGTRPFVEAWRPILCRTILRYRYIAPEGESSFCCLEPRVSIDFIQHRTLSSGDGPLSMSTGCEPMSRLRWLPFADPFRMSSGPYRAASLFHNCCGTCGPEDYGDITLKPRAVGPILFKPGGYRGSNNTYSSLSLDSRCRLVTRSSCPLPPLGSFAHAFLVVVSSSEVYQGTLPGKMVLRWSEAGIQNFEAGIRNLEVGTRNPEVWLFLLDESGRAAVFPALGQGSFRGMTPMEFDEYSKAFYPLSCQAFLGFRYHLDSESSFCCLEPRVSIDFIQHRTLSSGDGPLSMSTGCEPMSRLRWLPFADPFRMSSGSYRAASLFHNCCGTCGPEDYGDITLKPRGLTRPFMARVEIDPEAGMDRFWSRTCCLDERSFAHAILVVVSSSEVYQGTLPGKVVLRWSEAGIQNFEAGIRNLEVGTRNPEVVEQQCSRRLGRVPFTERLQWNLMRTPLMAPPAFGVRQSCKPGRKILLEDLLTFSYVAELTPKPRPEAGHWKPEAGTRSRNMNPEAGVHAQQYQKQQGNSTAILTKSCKLRAFNPQRSALLIDRQQHLFIARFSSTNVDQSTSTVDRHSLTTIDRRHSSSVDRHRSILQSEHRSILSRETWLRT</sequence>
<evidence type="ECO:0000313" key="3">
    <source>
        <dbReference type="Proteomes" id="UP000712600"/>
    </source>
</evidence>
<protein>
    <submittedName>
        <fullName evidence="2">Uncharacterized protein</fullName>
    </submittedName>
</protein>
<feature type="region of interest" description="Disordered" evidence="1">
    <location>
        <begin position="214"/>
        <end position="242"/>
    </location>
</feature>
<name>A0A8S9PN17_BRACR</name>
<dbReference type="Proteomes" id="UP000712600">
    <property type="component" value="Unassembled WGS sequence"/>
</dbReference>
<organism evidence="2 3">
    <name type="scientific">Brassica cretica</name>
    <name type="common">Mustard</name>
    <dbReference type="NCBI Taxonomy" id="69181"/>
    <lineage>
        <taxon>Eukaryota</taxon>
        <taxon>Viridiplantae</taxon>
        <taxon>Streptophyta</taxon>
        <taxon>Embryophyta</taxon>
        <taxon>Tracheophyta</taxon>
        <taxon>Spermatophyta</taxon>
        <taxon>Magnoliopsida</taxon>
        <taxon>eudicotyledons</taxon>
        <taxon>Gunneridae</taxon>
        <taxon>Pentapetalae</taxon>
        <taxon>rosids</taxon>
        <taxon>malvids</taxon>
        <taxon>Brassicales</taxon>
        <taxon>Brassicaceae</taxon>
        <taxon>Brassiceae</taxon>
        <taxon>Brassica</taxon>
    </lineage>
</organism>
<accession>A0A8S9PN17</accession>
<gene>
    <name evidence="2" type="ORF">F2Q69_00047180</name>
</gene>